<dbReference type="EMBL" id="NIDE01000014">
    <property type="protein sequence ID" value="OWK38581.1"/>
    <property type="molecule type" value="Genomic_DNA"/>
</dbReference>
<name>A0A225DAJ6_9BACT</name>
<gene>
    <name evidence="1" type="ORF">FRUB_07701</name>
</gene>
<dbReference type="AlphaFoldDB" id="A0A225DAJ6"/>
<evidence type="ECO:0000313" key="2">
    <source>
        <dbReference type="Proteomes" id="UP000214646"/>
    </source>
</evidence>
<reference evidence="2" key="1">
    <citation type="submission" date="2017-06" db="EMBL/GenBank/DDBJ databases">
        <title>Genome analysis of Fimbriiglobus ruber SP5, the first member of the order Planctomycetales with confirmed chitinolytic capability.</title>
        <authorList>
            <person name="Ravin N.V."/>
            <person name="Rakitin A.L."/>
            <person name="Ivanova A.A."/>
            <person name="Beletsky A.V."/>
            <person name="Kulichevskaya I.S."/>
            <person name="Mardanov A.V."/>
            <person name="Dedysh S.N."/>
        </authorList>
    </citation>
    <scope>NUCLEOTIDE SEQUENCE [LARGE SCALE GENOMIC DNA]</scope>
    <source>
        <strain evidence="2">SP5</strain>
    </source>
</reference>
<evidence type="ECO:0000313" key="1">
    <source>
        <dbReference type="EMBL" id="OWK38581.1"/>
    </source>
</evidence>
<protein>
    <submittedName>
        <fullName evidence="1">Uncharacterized protein</fullName>
    </submittedName>
</protein>
<dbReference type="Proteomes" id="UP000214646">
    <property type="component" value="Unassembled WGS sequence"/>
</dbReference>
<proteinExistence type="predicted"/>
<keyword evidence="2" id="KW-1185">Reference proteome</keyword>
<dbReference type="RefSeq" id="WP_088258348.1">
    <property type="nucleotide sequence ID" value="NZ_NIDE01000014.1"/>
</dbReference>
<accession>A0A225DAJ6</accession>
<sequence>MQPQPSLARVRFGLAVSDSQTLGRLVHLSCAINVPVAVEVDWACSFSRHDDPGYIRYDFRVPIDPGDERLELLEQLLDEEVNGRESQRT</sequence>
<comment type="caution">
    <text evidence="1">The sequence shown here is derived from an EMBL/GenBank/DDBJ whole genome shotgun (WGS) entry which is preliminary data.</text>
</comment>
<organism evidence="1 2">
    <name type="scientific">Fimbriiglobus ruber</name>
    <dbReference type="NCBI Taxonomy" id="1908690"/>
    <lineage>
        <taxon>Bacteria</taxon>
        <taxon>Pseudomonadati</taxon>
        <taxon>Planctomycetota</taxon>
        <taxon>Planctomycetia</taxon>
        <taxon>Gemmatales</taxon>
        <taxon>Gemmataceae</taxon>
        <taxon>Fimbriiglobus</taxon>
    </lineage>
</organism>